<dbReference type="Proteomes" id="UP001230188">
    <property type="component" value="Unassembled WGS sequence"/>
</dbReference>
<gene>
    <name evidence="1" type="ORF">CTAYLR_006630</name>
</gene>
<proteinExistence type="predicted"/>
<accession>A0AAD7UMF5</accession>
<reference evidence="1" key="1">
    <citation type="submission" date="2023-01" db="EMBL/GenBank/DDBJ databases">
        <title>Metagenome sequencing of chrysophaentin producing Chrysophaeum taylorii.</title>
        <authorList>
            <person name="Davison J."/>
            <person name="Bewley C."/>
        </authorList>
    </citation>
    <scope>NUCLEOTIDE SEQUENCE</scope>
    <source>
        <strain evidence="1">NIES-1699</strain>
    </source>
</reference>
<sequence length="155" mass="17296">METPRKEKRTHRVVIFDFDSTLSEPQYVARHKAWAIADKPQLLDTLSTEERIANFGGRHRVDALDALLGSLLASNAEVYIVSLGFKCAIVPQLETVGLLRHFDQSRIYGQDSDALRGVHYVKADLIALLVEANCWRAADVLFVSEPIVYSPTVGT</sequence>
<dbReference type="AlphaFoldDB" id="A0AAD7UMF5"/>
<dbReference type="EMBL" id="JAQMWT010000122">
    <property type="protein sequence ID" value="KAJ8610025.1"/>
    <property type="molecule type" value="Genomic_DNA"/>
</dbReference>
<dbReference type="InterPro" id="IPR036412">
    <property type="entry name" value="HAD-like_sf"/>
</dbReference>
<dbReference type="SUPFAM" id="SSF56784">
    <property type="entry name" value="HAD-like"/>
    <property type="match status" value="1"/>
</dbReference>
<protein>
    <submittedName>
        <fullName evidence="1">Uncharacterized protein</fullName>
    </submittedName>
</protein>
<evidence type="ECO:0000313" key="1">
    <source>
        <dbReference type="EMBL" id="KAJ8610025.1"/>
    </source>
</evidence>
<comment type="caution">
    <text evidence="1">The sequence shown here is derived from an EMBL/GenBank/DDBJ whole genome shotgun (WGS) entry which is preliminary data.</text>
</comment>
<name>A0AAD7UMF5_9STRA</name>
<evidence type="ECO:0000313" key="2">
    <source>
        <dbReference type="Proteomes" id="UP001230188"/>
    </source>
</evidence>
<organism evidence="1 2">
    <name type="scientific">Chrysophaeum taylorii</name>
    <dbReference type="NCBI Taxonomy" id="2483200"/>
    <lineage>
        <taxon>Eukaryota</taxon>
        <taxon>Sar</taxon>
        <taxon>Stramenopiles</taxon>
        <taxon>Ochrophyta</taxon>
        <taxon>Pelagophyceae</taxon>
        <taxon>Pelagomonadales</taxon>
        <taxon>Pelagomonadaceae</taxon>
        <taxon>Chrysophaeum</taxon>
    </lineage>
</organism>
<keyword evidence="2" id="KW-1185">Reference proteome</keyword>